<dbReference type="InterPro" id="IPR041614">
    <property type="entry name" value="DprA_WH"/>
</dbReference>
<dbReference type="PANTHER" id="PTHR43022">
    <property type="entry name" value="PROTEIN SMF"/>
    <property type="match status" value="1"/>
</dbReference>
<comment type="similarity">
    <text evidence="1">Belongs to the DprA/Smf family.</text>
</comment>
<dbReference type="NCBIfam" id="TIGR00732">
    <property type="entry name" value="dprA"/>
    <property type="match status" value="1"/>
</dbReference>
<name>A0A8J6QMM1_9BACT</name>
<dbReference type="Gene3D" id="3.40.50.450">
    <property type="match status" value="1"/>
</dbReference>
<feature type="domain" description="Smf/DprA SLOG" evidence="2">
    <location>
        <begin position="78"/>
        <end position="283"/>
    </location>
</feature>
<dbReference type="Gene3D" id="1.10.10.10">
    <property type="entry name" value="Winged helix-like DNA-binding domain superfamily/Winged helix DNA-binding domain"/>
    <property type="match status" value="1"/>
</dbReference>
<dbReference type="GO" id="GO:0009294">
    <property type="term" value="P:DNA-mediated transformation"/>
    <property type="evidence" value="ECO:0007669"/>
    <property type="project" value="InterPro"/>
</dbReference>
<dbReference type="InterPro" id="IPR003488">
    <property type="entry name" value="DprA"/>
</dbReference>
<evidence type="ECO:0000259" key="2">
    <source>
        <dbReference type="Pfam" id="PF02481"/>
    </source>
</evidence>
<dbReference type="PANTHER" id="PTHR43022:SF1">
    <property type="entry name" value="PROTEIN SMF"/>
    <property type="match status" value="1"/>
</dbReference>
<reference evidence="4" key="1">
    <citation type="submission" date="2020-09" db="EMBL/GenBank/DDBJ databases">
        <title>Pelobacter alkaliphilus sp. nov., a novel anaerobic arsenate-reducing bacterium from terrestrial mud volcano.</title>
        <authorList>
            <person name="Khomyakova M.A."/>
            <person name="Merkel A.Y."/>
            <person name="Slobodkin A.I."/>
        </authorList>
    </citation>
    <scope>NUCLEOTIDE SEQUENCE</scope>
    <source>
        <strain evidence="4">M08fum</strain>
    </source>
</reference>
<dbReference type="SUPFAM" id="SSF102405">
    <property type="entry name" value="MCP/YpsA-like"/>
    <property type="match status" value="1"/>
</dbReference>
<evidence type="ECO:0000259" key="3">
    <source>
        <dbReference type="Pfam" id="PF17782"/>
    </source>
</evidence>
<dbReference type="Pfam" id="PF17782">
    <property type="entry name" value="WHD_DprA"/>
    <property type="match status" value="1"/>
</dbReference>
<accession>A0A8J6QMM1</accession>
<dbReference type="InterPro" id="IPR057666">
    <property type="entry name" value="DrpA_SLOG"/>
</dbReference>
<dbReference type="Proteomes" id="UP000632828">
    <property type="component" value="Unassembled WGS sequence"/>
</dbReference>
<dbReference type="EMBL" id="JACWUN010000003">
    <property type="protein sequence ID" value="MBD1399758.1"/>
    <property type="molecule type" value="Genomic_DNA"/>
</dbReference>
<dbReference type="RefSeq" id="WP_191154030.1">
    <property type="nucleotide sequence ID" value="NZ_JACWUN010000003.1"/>
</dbReference>
<protein>
    <submittedName>
        <fullName evidence="4">DNA-protecting protein DprA</fullName>
    </submittedName>
</protein>
<dbReference type="Pfam" id="PF02481">
    <property type="entry name" value="DNA_processg_A"/>
    <property type="match status" value="1"/>
</dbReference>
<evidence type="ECO:0000256" key="1">
    <source>
        <dbReference type="ARBA" id="ARBA00006525"/>
    </source>
</evidence>
<dbReference type="AlphaFoldDB" id="A0A8J6QMM1"/>
<feature type="domain" description="DprA winged helix" evidence="3">
    <location>
        <begin position="302"/>
        <end position="362"/>
    </location>
</feature>
<keyword evidence="5" id="KW-1185">Reference proteome</keyword>
<organism evidence="4 5">
    <name type="scientific">Pelovirga terrestris</name>
    <dbReference type="NCBI Taxonomy" id="2771352"/>
    <lineage>
        <taxon>Bacteria</taxon>
        <taxon>Pseudomonadati</taxon>
        <taxon>Thermodesulfobacteriota</taxon>
        <taxon>Desulfuromonadia</taxon>
        <taxon>Geobacterales</taxon>
        <taxon>Geobacteraceae</taxon>
        <taxon>Pelovirga</taxon>
    </lineage>
</organism>
<evidence type="ECO:0000313" key="5">
    <source>
        <dbReference type="Proteomes" id="UP000632828"/>
    </source>
</evidence>
<dbReference type="InterPro" id="IPR036388">
    <property type="entry name" value="WH-like_DNA-bd_sf"/>
</dbReference>
<gene>
    <name evidence="4" type="primary">dprA</name>
    <name evidence="4" type="ORF">ICT70_03650</name>
</gene>
<evidence type="ECO:0000313" key="4">
    <source>
        <dbReference type="EMBL" id="MBD1399758.1"/>
    </source>
</evidence>
<sequence length="372" mass="39906">MRQSQLDLLRLHMNPGIGRATLFKLYRHFGCFSAAVKASSSAWQQAGIRADLHATLLSPSAPALRAMQGKIAAQDISIISYWDDTYPALLKTIYDPPAVLYIRGNLPDRDCFAIVGSRKATPAGLEVARELAGKLAAQGICIVSGMARGVDSAAHQGAVDVQGNTIAVLGCGVDHIYPRENTRLYHQIIDRGAVISEHPPGTGPVARHFPARNRMISGLARGVLIVEATAGSGSLITADFALDQGREIFATPGAIRHPNSQGPHQLLKDGAQLVTDSSDILQALWPELLTARKPIRASIPPAPAPRPPVNLNQESLTVYQLLGEIPLHHDEIARKCALTPMNLSAILLDLELRGEAKQLPGGHYIRGSLSAF</sequence>
<comment type="caution">
    <text evidence="4">The sequence shown here is derived from an EMBL/GenBank/DDBJ whole genome shotgun (WGS) entry which is preliminary data.</text>
</comment>
<proteinExistence type="inferred from homology"/>